<reference evidence="6 7" key="1">
    <citation type="submission" date="2024-01" db="EMBL/GenBank/DDBJ databases">
        <authorList>
            <person name="Waweru B."/>
        </authorList>
    </citation>
    <scope>NUCLEOTIDE SEQUENCE [LARGE SCALE GENOMIC DNA]</scope>
</reference>
<evidence type="ECO:0000256" key="3">
    <source>
        <dbReference type="ARBA" id="ARBA00022824"/>
    </source>
</evidence>
<gene>
    <name evidence="6" type="ORF">DCAF_LOCUS1874</name>
</gene>
<proteinExistence type="predicted"/>
<organism evidence="6 7">
    <name type="scientific">Dovyalis caffra</name>
    <dbReference type="NCBI Taxonomy" id="77055"/>
    <lineage>
        <taxon>Eukaryota</taxon>
        <taxon>Viridiplantae</taxon>
        <taxon>Streptophyta</taxon>
        <taxon>Embryophyta</taxon>
        <taxon>Tracheophyta</taxon>
        <taxon>Spermatophyta</taxon>
        <taxon>Magnoliopsida</taxon>
        <taxon>eudicotyledons</taxon>
        <taxon>Gunneridae</taxon>
        <taxon>Pentapetalae</taxon>
        <taxon>rosids</taxon>
        <taxon>fabids</taxon>
        <taxon>Malpighiales</taxon>
        <taxon>Salicaceae</taxon>
        <taxon>Flacourtieae</taxon>
        <taxon>Dovyalis</taxon>
    </lineage>
</organism>
<dbReference type="PANTHER" id="PTHR15922">
    <property type="entry name" value="NEUROBLASTOMA-AMPLIFIED SEQUENCE"/>
    <property type="match status" value="1"/>
</dbReference>
<keyword evidence="4" id="KW-0653">Protein transport</keyword>
<dbReference type="InterPro" id="IPR013244">
    <property type="entry name" value="Sec39_domain"/>
</dbReference>
<evidence type="ECO:0000256" key="1">
    <source>
        <dbReference type="ARBA" id="ARBA00004240"/>
    </source>
</evidence>
<dbReference type="EMBL" id="CAWUPB010000246">
    <property type="protein sequence ID" value="CAK7324235.1"/>
    <property type="molecule type" value="Genomic_DNA"/>
</dbReference>
<accession>A0AAV1QVF3</accession>
<comment type="subcellular location">
    <subcellularLocation>
        <location evidence="1">Endoplasmic reticulum</location>
    </subcellularLocation>
</comment>
<evidence type="ECO:0000313" key="6">
    <source>
        <dbReference type="EMBL" id="CAK7324235.1"/>
    </source>
</evidence>
<dbReference type="GO" id="GO:0000149">
    <property type="term" value="F:SNARE binding"/>
    <property type="evidence" value="ECO:0007669"/>
    <property type="project" value="TreeGrafter"/>
</dbReference>
<evidence type="ECO:0000256" key="4">
    <source>
        <dbReference type="ARBA" id="ARBA00022927"/>
    </source>
</evidence>
<keyword evidence="7" id="KW-1185">Reference proteome</keyword>
<sequence>MAEDEVLYETRFHVSRPYTSNYPPLQHSNKANQGGFLSIIKEKWSDYRNYNSNNSKSATKIKRNSSLFISPRGEYVAVGSANQITILSKENDYQQPHGIFTGSSGGVFTCGVWSEIHGVLGVVDDSDTVYFIKVNGEEITRINRRQLKVSSSIVGLIPPDDNDAQQSCFGYLHRIELSKDPSASVSNSGLKSLGHFPKDVFCFGYSSELSLLVVVGSAVGISQLSGGNQSGSCILSLWCRSRKLDLEPLFSIQFEGLYLKPKDAILACPKVLISPLGKFVATLDISGCLHIFKVDKESCLLSRFAGEEQSGSQGTSNITNGQDDLLSDIVDFTWWSDHIVALAKRGGIVAMLDIVTGLKFREDDNLYSMLVLDRIQQFQGHIFVLDSKNPNNHNRESGGLHNVELIMGGRSDQYDVSQLHWSLISLSKRSVPEMYNILISSCKYQAALDFANRHGLDRDEVLKYQWLHSGQGKDDIHMFLTNIKDHNFVLSECVDKVGPSEDAVRALLSYGLHVTDQFRFSESKSDKGSQIWHFRMARLQLLQFRDRLETYMGINMGRYYVLWKLSPILHGSQIEYSKFRVIPVNEAAITLAESGKIGALNLLFKRHPYSLSPSMLKILAAIPETVPVQTYGQLLPGRSPTPRIALREEDWVECEEMVNFINRLPENHEIGIQIQTEPILKRSLGYLWPSSSELCEWYKCRARDIDSCSGQLDNCLFLIDFACRKGISELQKFHEDILYLHQLIYSDETDVETCSNMSLISWEQLSDYEKFRIMLKGVKEENVVKKLHDRAIPFMRNRSHNMPSFTRDQDIDGHFPSIHKDDSFLVKWLKEIASENKLDICLMVIEEGCRELHINGFFKDEIEAVDCALQCIYFCNLTDRWSIMAALLSKLPQKQADVGISIEGLEKRLKLAEGHIEAGRLLALYQVPKPMSFFPEAHADDKGVKQILRLILSKFVRRQPGRSDNDWANMWRDMQCLRDKAFPFLDPEYMLVEFCRGLLKAGKFSLARNYLKGTSSVALASEKAETLVIQAAREYFFSASSLSCSEIWKAKECLSLFPNSRNVKTEADIIDALTVKLPYLGVTLLPMQFRQIKHPMEIIKMAITSQAGAYLHVDELIEVAKLLGLNSSDDISTVQEAIAREAAVAGDLQLAFDLCLVLAKKGHGPVWDLCAAIARGPALENIDMGSRKHLLGFALSHCDEESIGELLHAWKDLDMQGQCENLSILTGTSPSSISDQDSFITPLPAHGKQDSSELVGGAISGDREVCLSNIKNTLSFVIKNWHVDSGTDLESFLWENGKLLSFATIQLPWLLELSQKAENGKKFCNFIPGKHYVSIRTQAVVTILSWLARNGFAPRDDVIASLAKSIIEPPVTEEEDIMGCSFLLNLVDAFSGVEIIEEQLRMRENYQEISSIMNVGMTYSLLHNSGVECKGPAERRELLLRKFKEKHKPPSSDEMTKIDEVQSTFWREWKFKLEEKKRIAEQSRELEKIIPGVETGRFLSVKLEKKHIIRDVLKLADAYGLNHTEVLLRYLSTILVSEVWTDDDIKAEISEVKREIVGCGSETIKTISLVVYPAIDGCNKQRLACIYGLLSDCYLQLEETKESLSTAHPNSSNLSAHELAHLYKVFEQECLRVSFIKNLDFKNVAGLDGLNLQSFQNEVFSHVDEFNLEALAKMVQTLVSIYADSVPEGLILWQDVYKHYVLSLLTTLESRVRTEFDVRNAEKFQEFLSRLEQTYDFCRTYIRLLAPSDSLDIMKKYFTVIIPLHGSHESIPDNSTWQDCLIVLLNFWLKLTEEMQEMALNEGLVGKLTFDPEFLSSCLKVFMRLVMEDSVSPSQVWGTIIGYASCGLIGDFAVEIPIFCRAMLYSGCGFGAISEVFLEAMSKCAFSSAPTDGNESLDLPHLYINMLEPILRDLVGGSHEHQNLFNLLSSLSKLEGQIEDMQRVRHVVWERMAQFSDNLEIPSHVRVYVLEIMQFIAGRNIKGFSTELESNLLPWEGWDGLLSTSKKSETSANQGLPDRTDTSSRFTSTLVALKSSQLASAISSSIEITPDDLLDVETAVSCFLKLCGSSRTESHFDALIGILEEWEGFFVTAKDEADTTEATETGNDWNNDDWDEGWESLQEIEAPEKEKTENSNHVHPLHVCWMEIFKKLITSSRFKDVLRLIDLSLSKSNGILLDEDDARSLSQAVLEKDYFMALKMVLLLPYEAIQLQCLGVLEDKLKQGGISGSAGRDHEFLMLVLSSGVISNIITKTSYGTTFSYLCYVVGNFSRQSQEAQLSTITNKRTNERVNIEKDALLFFRRIMFPSFISELVKADQQILAGFLITKFMHTNPSLSLINITEAGLCRYLERQLHALQQGDFSLEEISSCETFKNTVSRLTIKLRDQIQSALPFLSSNVR</sequence>
<protein>
    <recommendedName>
        <fullName evidence="5">Sec39 domain-containing protein</fullName>
    </recommendedName>
</protein>
<dbReference type="Pfam" id="PF08314">
    <property type="entry name" value="Sec39"/>
    <property type="match status" value="2"/>
</dbReference>
<dbReference type="InterPro" id="IPR036322">
    <property type="entry name" value="WD40_repeat_dom_sf"/>
</dbReference>
<dbReference type="GO" id="GO:0070939">
    <property type="term" value="C:Dsl1/NZR complex"/>
    <property type="evidence" value="ECO:0007669"/>
    <property type="project" value="TreeGrafter"/>
</dbReference>
<dbReference type="GO" id="GO:0015031">
    <property type="term" value="P:protein transport"/>
    <property type="evidence" value="ECO:0007669"/>
    <property type="project" value="UniProtKB-KW"/>
</dbReference>
<dbReference type="GO" id="GO:0006890">
    <property type="term" value="P:retrograde vesicle-mediated transport, Golgi to endoplasmic reticulum"/>
    <property type="evidence" value="ECO:0007669"/>
    <property type="project" value="InterPro"/>
</dbReference>
<evidence type="ECO:0000256" key="2">
    <source>
        <dbReference type="ARBA" id="ARBA00022448"/>
    </source>
</evidence>
<keyword evidence="2" id="KW-0813">Transport</keyword>
<dbReference type="PANTHER" id="PTHR15922:SF2">
    <property type="entry name" value="NBAS SUBUNIT OF NRZ TETHERING COMPLEX"/>
    <property type="match status" value="1"/>
</dbReference>
<dbReference type="SUPFAM" id="SSF50978">
    <property type="entry name" value="WD40 repeat-like"/>
    <property type="match status" value="1"/>
</dbReference>
<feature type="domain" description="Sec39" evidence="5">
    <location>
        <begin position="588"/>
        <end position="829"/>
    </location>
</feature>
<evidence type="ECO:0000313" key="7">
    <source>
        <dbReference type="Proteomes" id="UP001314170"/>
    </source>
</evidence>
<dbReference type="Proteomes" id="UP001314170">
    <property type="component" value="Unassembled WGS sequence"/>
</dbReference>
<name>A0AAV1QVF3_9ROSI</name>
<keyword evidence="3" id="KW-0256">Endoplasmic reticulum</keyword>
<feature type="domain" description="Sec39" evidence="5">
    <location>
        <begin position="938"/>
        <end position="1126"/>
    </location>
</feature>
<evidence type="ECO:0000259" key="5">
    <source>
        <dbReference type="Pfam" id="PF08314"/>
    </source>
</evidence>
<comment type="caution">
    <text evidence="6">The sequence shown here is derived from an EMBL/GenBank/DDBJ whole genome shotgun (WGS) entry which is preliminary data.</text>
</comment>